<comment type="subcellular location">
    <subcellularLocation>
        <location evidence="1">Nucleus</location>
    </subcellularLocation>
</comment>
<dbReference type="Pfam" id="PF16987">
    <property type="entry name" value="KIX_2"/>
    <property type="match status" value="1"/>
</dbReference>
<accession>M1K4D4</accession>
<dbReference type="GO" id="GO:0005634">
    <property type="term" value="C:nucleus"/>
    <property type="evidence" value="ECO:0007669"/>
    <property type="project" value="UniProtKB-SubCell"/>
</dbReference>
<feature type="compositionally biased region" description="Polar residues" evidence="3">
    <location>
        <begin position="169"/>
        <end position="185"/>
    </location>
</feature>
<dbReference type="VEuPathDB" id="MicrosporidiaDB:AEWR_071710"/>
<dbReference type="GO" id="GO:0006355">
    <property type="term" value="P:regulation of DNA-templated transcription"/>
    <property type="evidence" value="ECO:0007669"/>
    <property type="project" value="InterPro"/>
</dbReference>
<feature type="region of interest" description="Disordered" evidence="3">
    <location>
        <begin position="401"/>
        <end position="433"/>
    </location>
</feature>
<feature type="domain" description="Mediator complex subunit 15 KIX" evidence="4">
    <location>
        <begin position="2"/>
        <end position="71"/>
    </location>
</feature>
<dbReference type="VEuPathDB" id="MicrosporidiaDB:M970_071710"/>
<dbReference type="GO" id="GO:0003712">
    <property type="term" value="F:transcription coregulator activity"/>
    <property type="evidence" value="ECO:0007669"/>
    <property type="project" value="InterPro"/>
</dbReference>
<dbReference type="Gene3D" id="1.10.246.20">
    <property type="entry name" value="Coactivator CBP, KIX domain"/>
    <property type="match status" value="1"/>
</dbReference>
<organism evidence="5">
    <name type="scientific">Encephalitozoon cuniculi</name>
    <name type="common">Microsporidian parasite</name>
    <dbReference type="NCBI Taxonomy" id="6035"/>
    <lineage>
        <taxon>Eukaryota</taxon>
        <taxon>Fungi</taxon>
        <taxon>Fungi incertae sedis</taxon>
        <taxon>Microsporidia</taxon>
        <taxon>Unikaryonidae</taxon>
        <taxon>Encephalitozoon</taxon>
    </lineage>
</organism>
<dbReference type="InterPro" id="IPR036529">
    <property type="entry name" value="KIX_dom_sf"/>
</dbReference>
<evidence type="ECO:0000259" key="4">
    <source>
        <dbReference type="Pfam" id="PF16987"/>
    </source>
</evidence>
<evidence type="ECO:0000313" key="5">
    <source>
        <dbReference type="EMBL" id="AGE95788.1"/>
    </source>
</evidence>
<evidence type="ECO:0000256" key="1">
    <source>
        <dbReference type="ARBA" id="ARBA00004123"/>
    </source>
</evidence>
<proteinExistence type="predicted"/>
<gene>
    <name evidence="5" type="ORF">ECU07_1730</name>
</gene>
<feature type="region of interest" description="Disordered" evidence="3">
    <location>
        <begin position="166"/>
        <end position="185"/>
    </location>
</feature>
<feature type="compositionally biased region" description="Basic and acidic residues" evidence="3">
    <location>
        <begin position="70"/>
        <end position="80"/>
    </location>
</feature>
<dbReference type="VEuPathDB" id="MicrosporidiaDB:AEWQ_071720"/>
<feature type="region of interest" description="Disordered" evidence="3">
    <location>
        <begin position="70"/>
        <end position="121"/>
    </location>
</feature>
<dbReference type="InterPro" id="IPR036546">
    <property type="entry name" value="MED15_KIX"/>
</dbReference>
<dbReference type="VEuPathDB" id="MicrosporidiaDB:AEWD_071720"/>
<keyword evidence="2" id="KW-0539">Nucleus</keyword>
<evidence type="ECO:0000256" key="2">
    <source>
        <dbReference type="ARBA" id="ARBA00023242"/>
    </source>
</evidence>
<sequence length="776" mass="88598">MLSQEERKQMILKLFVALKESNIFPGYTPVQIKEAAIRAEQRIYEESGSKEEYLRGMDERFQRIERVVSNRSRADGRGKSTQEQMGSYEHVRPQFQGFRNGSEEPEDSTKQGYHYGNPRLERGERRLSEQLFTENKHVFGMEDGFSPSKIMGMNRKHNLEEMGDIPRFNSRSAEGNTRGRSNSCNIQNSLHESVGHTMNRESFADNSRNSMPFRRFQSEVNSYGAVNGKDFRNATDQRHFYMQREERPKEAAYGYGGGQAFGPGFGCFDYSRGNGNRVPRGENPLKSPADMNFIEMQRDKASGAGAFNGQGFIPLQHPRQFSLDPVPSYSNSGNMNVFPFSNKTVYGARGPFISPNDGRPGHIYPPRMPNVQNFPMPSSSDAIGSFSPNPHDPVTNMFSMGPQSKAGAGGAWMGDPPSFDRHYPNPGQGAMKSSPLFFNQQLQHQPYFHHPRNSGQQNSMVDRKKPLSAPENPSRWMFNHSGEDFRVPYDELPHRYESTKKSMGSFDSSKKDERNFSTNSNEYKGCINTSSWHSGGFRSFFPESNPPDSIDSQKRIDSSLWFRDKFRYGRAPEAEDPMNTIEGNHDVYKKEKSPDHHRSDFVAQQQTGLRETSQNDCGVSNPETFLNFPSEVNAFLKDHEMEKIYLCNQELLDLKTRLKEGISVINKSLRIYNAFKDAFPSSELLQKYETIKNLLEKQEEYIKYGAYFLKARSIDSFIDQIKSLTVDMSYDLKLNTMDASDINYGECLMNAVKAFAERKKKEDTFSLNVIGKNTYE</sequence>
<reference evidence="5" key="1">
    <citation type="journal article" date="2013" name="Eukaryot. Cell">
        <title>Extremely Reduced Levels of Heterozygosity in the Vertebrate Pathogen Encephalitozoon cuniculi.</title>
        <authorList>
            <person name="Selman M."/>
            <person name="Sak B."/>
            <person name="Kvac M."/>
            <person name="Farinelli L."/>
            <person name="Weiss L.M."/>
            <person name="Corradi N."/>
        </authorList>
    </citation>
    <scope>NUCLEOTIDE SEQUENCE</scope>
</reference>
<dbReference type="EMBL" id="KC513610">
    <property type="protein sequence ID" value="AGE95788.1"/>
    <property type="molecule type" value="Genomic_DNA"/>
</dbReference>
<dbReference type="AlphaFoldDB" id="M1K4D4"/>
<evidence type="ECO:0000256" key="3">
    <source>
        <dbReference type="SAM" id="MobiDB-lite"/>
    </source>
</evidence>
<dbReference type="VEuPathDB" id="MicrosporidiaDB:ECU07_1730"/>
<name>M1K4D4_ENCCN</name>
<feature type="region of interest" description="Disordered" evidence="3">
    <location>
        <begin position="447"/>
        <end position="476"/>
    </location>
</feature>
<protein>
    <submittedName>
        <fullName evidence="5">Mads domain containing protein</fullName>
    </submittedName>
</protein>